<evidence type="ECO:0000256" key="1">
    <source>
        <dbReference type="SAM" id="MobiDB-lite"/>
    </source>
</evidence>
<organism evidence="2 3">
    <name type="scientific">Dendrobium chrysotoxum</name>
    <name type="common">Orchid</name>
    <dbReference type="NCBI Taxonomy" id="161865"/>
    <lineage>
        <taxon>Eukaryota</taxon>
        <taxon>Viridiplantae</taxon>
        <taxon>Streptophyta</taxon>
        <taxon>Embryophyta</taxon>
        <taxon>Tracheophyta</taxon>
        <taxon>Spermatophyta</taxon>
        <taxon>Magnoliopsida</taxon>
        <taxon>Liliopsida</taxon>
        <taxon>Asparagales</taxon>
        <taxon>Orchidaceae</taxon>
        <taxon>Epidendroideae</taxon>
        <taxon>Malaxideae</taxon>
        <taxon>Dendrobiinae</taxon>
        <taxon>Dendrobium</taxon>
    </lineage>
</organism>
<accession>A0AAV7G195</accession>
<feature type="compositionally biased region" description="Polar residues" evidence="1">
    <location>
        <begin position="1"/>
        <end position="10"/>
    </location>
</feature>
<dbReference type="EMBL" id="JAGFBR010000018">
    <property type="protein sequence ID" value="KAH0449875.1"/>
    <property type="molecule type" value="Genomic_DNA"/>
</dbReference>
<dbReference type="Proteomes" id="UP000775213">
    <property type="component" value="Unassembled WGS sequence"/>
</dbReference>
<gene>
    <name evidence="2" type="ORF">IEQ34_020567</name>
</gene>
<sequence>MSILSPSRQHAGNPDDDLQAASRPSSNGSNPQPPAVRPPAPSGANPELSPARRFSRPNRRSLSTPADCSPSGSTPPDATTCRRLSFL</sequence>
<protein>
    <submittedName>
        <fullName evidence="2">Uncharacterized protein</fullName>
    </submittedName>
</protein>
<name>A0AAV7G195_DENCH</name>
<evidence type="ECO:0000313" key="2">
    <source>
        <dbReference type="EMBL" id="KAH0449875.1"/>
    </source>
</evidence>
<comment type="caution">
    <text evidence="2">The sequence shown here is derived from an EMBL/GenBank/DDBJ whole genome shotgun (WGS) entry which is preliminary data.</text>
</comment>
<feature type="region of interest" description="Disordered" evidence="1">
    <location>
        <begin position="1"/>
        <end position="87"/>
    </location>
</feature>
<evidence type="ECO:0000313" key="3">
    <source>
        <dbReference type="Proteomes" id="UP000775213"/>
    </source>
</evidence>
<feature type="compositionally biased region" description="Pro residues" evidence="1">
    <location>
        <begin position="31"/>
        <end position="41"/>
    </location>
</feature>
<dbReference type="AlphaFoldDB" id="A0AAV7G195"/>
<keyword evidence="3" id="KW-1185">Reference proteome</keyword>
<feature type="compositionally biased region" description="Polar residues" evidence="1">
    <location>
        <begin position="60"/>
        <end position="77"/>
    </location>
</feature>
<reference evidence="2 3" key="1">
    <citation type="journal article" date="2021" name="Hortic Res">
        <title>Chromosome-scale assembly of the Dendrobium chrysotoxum genome enhances the understanding of orchid evolution.</title>
        <authorList>
            <person name="Zhang Y."/>
            <person name="Zhang G.Q."/>
            <person name="Zhang D."/>
            <person name="Liu X.D."/>
            <person name="Xu X.Y."/>
            <person name="Sun W.H."/>
            <person name="Yu X."/>
            <person name="Zhu X."/>
            <person name="Wang Z.W."/>
            <person name="Zhao X."/>
            <person name="Zhong W.Y."/>
            <person name="Chen H."/>
            <person name="Yin W.L."/>
            <person name="Huang T."/>
            <person name="Niu S.C."/>
            <person name="Liu Z.J."/>
        </authorList>
    </citation>
    <scope>NUCLEOTIDE SEQUENCE [LARGE SCALE GENOMIC DNA]</scope>
    <source>
        <strain evidence="2">Lindl</strain>
    </source>
</reference>
<proteinExistence type="predicted"/>